<dbReference type="Proteomes" id="UP001217089">
    <property type="component" value="Unassembled WGS sequence"/>
</dbReference>
<organism evidence="9 10">
    <name type="scientific">Tegillarca granosa</name>
    <name type="common">Malaysian cockle</name>
    <name type="synonym">Anadara granosa</name>
    <dbReference type="NCBI Taxonomy" id="220873"/>
    <lineage>
        <taxon>Eukaryota</taxon>
        <taxon>Metazoa</taxon>
        <taxon>Spiralia</taxon>
        <taxon>Lophotrochozoa</taxon>
        <taxon>Mollusca</taxon>
        <taxon>Bivalvia</taxon>
        <taxon>Autobranchia</taxon>
        <taxon>Pteriomorphia</taxon>
        <taxon>Arcoida</taxon>
        <taxon>Arcoidea</taxon>
        <taxon>Arcidae</taxon>
        <taxon>Tegillarca</taxon>
    </lineage>
</organism>
<accession>A0ABQ9E9F1</accession>
<gene>
    <name evidence="9" type="ORF">KUTeg_022031</name>
</gene>
<keyword evidence="4" id="KW-0238">DNA-binding</keyword>
<dbReference type="InterPro" id="IPR040222">
    <property type="entry name" value="ALOG"/>
</dbReference>
<dbReference type="PANTHER" id="PTHR31165">
    <property type="entry name" value="PROTEIN G1-LIKE2"/>
    <property type="match status" value="1"/>
</dbReference>
<keyword evidence="6" id="KW-0539">Nucleus</keyword>
<dbReference type="EMBL" id="JARBDR010000919">
    <property type="protein sequence ID" value="KAJ8300512.1"/>
    <property type="molecule type" value="Genomic_DNA"/>
</dbReference>
<dbReference type="InterPro" id="IPR006936">
    <property type="entry name" value="ALOG_dom"/>
</dbReference>
<comment type="similarity">
    <text evidence="2">Belongs to the plant homeotic and developmental regulators ALOG protein family.</text>
</comment>
<sequence length="361" mass="41193">MTDFIVLGNKRDKDILLFPSKLGYKTSGKGLLTDLLACCGNSNHVSVVNQNQNLTSVYSERQRILYLNDLLDSKSYDKKKLNFKRDFEKFLLVRSKSLYTAESENIRTFLIDKDKAGKTQIHDLSCFNLGLTRMHNCSCPKRLYFGTVSSYISQMSLFFNDVGCEEPWIENLSFQTGNPVRNRANDLSLTVVLEVKKLPGMNVGTILGNGKNKFMVPGIDDDCICPVKGFYRYIYESRMNVEKILRIGKKNKFMVPGIDDDCICPVKGFYRYIYESKQLGVELSVGHLFRSLDSSRSKVLDAHVSSSAMSDRLKSYLKVLNTRYTGWYQLIYTDKQSTAAATNNNENQHHNNIIKTELEKS</sequence>
<dbReference type="Pfam" id="PF04852">
    <property type="entry name" value="ALOG_dom"/>
    <property type="match status" value="1"/>
</dbReference>
<evidence type="ECO:0000256" key="3">
    <source>
        <dbReference type="ARBA" id="ARBA00023015"/>
    </source>
</evidence>
<keyword evidence="5" id="KW-0804">Transcription</keyword>
<keyword evidence="3" id="KW-0805">Transcription regulation</keyword>
<evidence type="ECO:0000256" key="5">
    <source>
        <dbReference type="ARBA" id="ARBA00023163"/>
    </source>
</evidence>
<evidence type="ECO:0000259" key="8">
    <source>
        <dbReference type="Pfam" id="PF04852"/>
    </source>
</evidence>
<reference evidence="9 10" key="1">
    <citation type="submission" date="2022-12" db="EMBL/GenBank/DDBJ databases">
        <title>Chromosome-level genome of Tegillarca granosa.</title>
        <authorList>
            <person name="Kim J."/>
        </authorList>
    </citation>
    <scope>NUCLEOTIDE SEQUENCE [LARGE SCALE GENOMIC DNA]</scope>
    <source>
        <strain evidence="9">Teg-2019</strain>
        <tissue evidence="9">Adductor muscle</tissue>
    </source>
</reference>
<evidence type="ECO:0000313" key="10">
    <source>
        <dbReference type="Proteomes" id="UP001217089"/>
    </source>
</evidence>
<evidence type="ECO:0000313" key="9">
    <source>
        <dbReference type="EMBL" id="KAJ8300512.1"/>
    </source>
</evidence>
<proteinExistence type="inferred from homology"/>
<evidence type="ECO:0000256" key="1">
    <source>
        <dbReference type="ARBA" id="ARBA00004123"/>
    </source>
</evidence>
<feature type="region of interest" description="Disordered" evidence="7">
    <location>
        <begin position="342"/>
        <end position="361"/>
    </location>
</feature>
<evidence type="ECO:0000256" key="7">
    <source>
        <dbReference type="SAM" id="MobiDB-lite"/>
    </source>
</evidence>
<protein>
    <recommendedName>
        <fullName evidence="8">ALOG domain-containing protein</fullName>
    </recommendedName>
</protein>
<name>A0ABQ9E9F1_TEGGR</name>
<feature type="domain" description="ALOG" evidence="8">
    <location>
        <begin position="76"/>
        <end position="186"/>
    </location>
</feature>
<evidence type="ECO:0000256" key="6">
    <source>
        <dbReference type="ARBA" id="ARBA00023242"/>
    </source>
</evidence>
<comment type="caution">
    <text evidence="9">The sequence shown here is derived from an EMBL/GenBank/DDBJ whole genome shotgun (WGS) entry which is preliminary data.</text>
</comment>
<evidence type="ECO:0000256" key="4">
    <source>
        <dbReference type="ARBA" id="ARBA00023125"/>
    </source>
</evidence>
<comment type="subcellular location">
    <subcellularLocation>
        <location evidence="1">Nucleus</location>
    </subcellularLocation>
</comment>
<evidence type="ECO:0000256" key="2">
    <source>
        <dbReference type="ARBA" id="ARBA00010308"/>
    </source>
</evidence>
<dbReference type="PANTHER" id="PTHR31165:SF2">
    <property type="entry name" value="ALOG DOMAIN-CONTAINING PROTEIN"/>
    <property type="match status" value="1"/>
</dbReference>
<keyword evidence="10" id="KW-1185">Reference proteome</keyword>